<dbReference type="Proteomes" id="UP000095283">
    <property type="component" value="Unplaced"/>
</dbReference>
<accession>A0A1I7WV33</accession>
<proteinExistence type="predicted"/>
<evidence type="ECO:0000313" key="2">
    <source>
        <dbReference type="WBParaSite" id="Hba_09008"/>
    </source>
</evidence>
<evidence type="ECO:0000313" key="1">
    <source>
        <dbReference type="Proteomes" id="UP000095283"/>
    </source>
</evidence>
<reference evidence="2" key="1">
    <citation type="submission" date="2016-11" db="UniProtKB">
        <authorList>
            <consortium name="WormBaseParasite"/>
        </authorList>
    </citation>
    <scope>IDENTIFICATION</scope>
</reference>
<protein>
    <submittedName>
        <fullName evidence="2">F-box domain-containing protein</fullName>
    </submittedName>
</protein>
<sequence length="221" mass="25184">MSLTLQDVDGIHRSYSLAFSVFALGNSVVNHILEKHLQHTTSFLIYEYFYLALLNVARCDVDVEASQDSDIAAFTTETDESQLVDVAFSILPPKIQIKILTEVKLTWKSHCPTLVAALNSPSHRLINIFQTRMNASEIRHARHLTKQTMFHITFTEAAPGAYSVERRSEHNVKVISIEDFPRICAHCHFQSIEMGEKEFFWMPSVRKNPVSPSMPYIGMRS</sequence>
<dbReference type="WBParaSite" id="Hba_09008">
    <property type="protein sequence ID" value="Hba_09008"/>
    <property type="gene ID" value="Hba_09008"/>
</dbReference>
<dbReference type="AlphaFoldDB" id="A0A1I7WV33"/>
<name>A0A1I7WV33_HETBA</name>
<organism evidence="1 2">
    <name type="scientific">Heterorhabditis bacteriophora</name>
    <name type="common">Entomopathogenic nematode worm</name>
    <dbReference type="NCBI Taxonomy" id="37862"/>
    <lineage>
        <taxon>Eukaryota</taxon>
        <taxon>Metazoa</taxon>
        <taxon>Ecdysozoa</taxon>
        <taxon>Nematoda</taxon>
        <taxon>Chromadorea</taxon>
        <taxon>Rhabditida</taxon>
        <taxon>Rhabditina</taxon>
        <taxon>Rhabditomorpha</taxon>
        <taxon>Strongyloidea</taxon>
        <taxon>Heterorhabditidae</taxon>
        <taxon>Heterorhabditis</taxon>
    </lineage>
</organism>
<keyword evidence="1" id="KW-1185">Reference proteome</keyword>